<accession>A0A7U4M0V6</accession>
<comment type="cofactor">
    <cofactor evidence="1">
        <name>Mg(2+)</name>
        <dbReference type="ChEBI" id="CHEBI:18420"/>
    </cofactor>
</comment>
<dbReference type="GO" id="GO:0003723">
    <property type="term" value="F:RNA binding"/>
    <property type="evidence" value="ECO:0007669"/>
    <property type="project" value="UniProtKB-UniRule"/>
</dbReference>
<evidence type="ECO:0000256" key="2">
    <source>
        <dbReference type="ARBA" id="ARBA00022722"/>
    </source>
</evidence>
<evidence type="ECO:0000256" key="11">
    <source>
        <dbReference type="ARBA" id="ARBA00046380"/>
    </source>
</evidence>
<dbReference type="NCBIfam" id="TIGR01865">
    <property type="entry name" value="cas_Csn1"/>
    <property type="match status" value="1"/>
</dbReference>
<keyword evidence="2 12" id="KW-0540">Nuclease</keyword>
<feature type="active site" description="Proton acceptor for HNH nuclease domain" evidence="12">
    <location>
        <position position="610"/>
    </location>
</feature>
<dbReference type="AlphaFoldDB" id="A0A7U4M0V6"/>
<comment type="function">
    <text evidence="12">CRISPR (clustered regularly interspaced short palindromic repeat) is an adaptive immune system that provides protection against mobile genetic elements (viruses, transposable elements and conjugative plasmids). CRISPR clusters contain spacers, sequences complementary to antecedent mobile elements, and target invading nucleic acids. CRISPR clusters are transcribed and processed into CRISPR RNA (crRNA). In type II CRISPR systems correct processing of pre-crRNA requires a trans-encoded small RNA (tracrRNA), endogenous ribonuclease 3 (rnc) and this protein. The tracrRNA serves as a guide for ribonuclease 3-aided processing of pre-crRNA. Subsequently Cas9/crRNA/tracrRNA endonucleolytically cleaves linear or circular dsDNA target complementary to the spacer; Cas9 is inactive in the absence of the 2 guide RNAs (gRNA). Cas9 recognizes the protospacer adjacent motif (PAM) in the CRISPR repeat sequences to help distinguish self versus nonself, as targets within the bacterial CRISPR locus do not have PAMs. PAM recognition is also required for catalytic activity.</text>
</comment>
<evidence type="ECO:0000256" key="6">
    <source>
        <dbReference type="ARBA" id="ARBA00022842"/>
    </source>
</evidence>
<reference evidence="16" key="2">
    <citation type="journal article" date="2017" name="Stand. Genomic Sci.">
        <title>Complete genome sequence of the sulfur-oxidizing chemolithoautotrophic Sulfurovum lithotrophicum 42BKTT.</title>
        <authorList>
            <person name="Jeon W."/>
            <person name="Priscilla L."/>
            <person name="Park G."/>
            <person name="Lee H."/>
            <person name="Lee N."/>
            <person name="Lee D."/>
            <person name="Kwon H."/>
            <person name="Ahn I."/>
            <person name="Lee C."/>
            <person name="Lee H."/>
            <person name="Ahn J."/>
        </authorList>
    </citation>
    <scope>NUCLEOTIDE SEQUENCE [LARGE SCALE GENOMIC DNA]</scope>
    <source>
        <strain evidence="16">ATCC BAA-797 / 42BKT</strain>
    </source>
</reference>
<feature type="active site" description="For RuvC-like nuclease domain" evidence="12">
    <location>
        <position position="9"/>
    </location>
</feature>
<name>A0A7U4M0V6_9BACT</name>
<dbReference type="Gene3D" id="1.10.30.50">
    <property type="match status" value="1"/>
</dbReference>
<keyword evidence="5 12" id="KW-0378">Hydrolase</keyword>
<dbReference type="GO" id="GO:0046872">
    <property type="term" value="F:metal ion binding"/>
    <property type="evidence" value="ECO:0007669"/>
    <property type="project" value="UniProtKB-UniRule"/>
</dbReference>
<dbReference type="EC" id="3.1.-.-" evidence="12"/>
<dbReference type="GO" id="GO:0004519">
    <property type="term" value="F:endonuclease activity"/>
    <property type="evidence" value="ECO:0007669"/>
    <property type="project" value="UniProtKB-UniRule"/>
</dbReference>
<evidence type="ECO:0000256" key="8">
    <source>
        <dbReference type="ARBA" id="ARBA00023118"/>
    </source>
</evidence>
<keyword evidence="8 12" id="KW-0051">Antiviral defense</keyword>
<keyword evidence="10" id="KW-0464">Manganese</keyword>
<evidence type="ECO:0000313" key="16">
    <source>
        <dbReference type="Proteomes" id="UP000034444"/>
    </source>
</evidence>
<dbReference type="InterPro" id="IPR028629">
    <property type="entry name" value="Cas9"/>
</dbReference>
<reference evidence="15 16" key="1">
    <citation type="submission" date="2015-04" db="EMBL/GenBank/DDBJ databases">
        <title>Complete genome sequence of Sulfurovum lithotrophicum ATCC BAA-797T.</title>
        <authorList>
            <person name="Ahn J."/>
            <person name="Park G."/>
            <person name="Jeon W."/>
            <person name="Jang Y."/>
            <person name="Jang M."/>
            <person name="Lee H."/>
            <person name="Lee H."/>
        </authorList>
    </citation>
    <scope>NUCLEOTIDE SEQUENCE [LARGE SCALE GENOMIC DNA]</scope>
    <source>
        <strain evidence="16">ATCC BAA-797 / 42BKT</strain>
    </source>
</reference>
<proteinExistence type="inferred from homology"/>
<dbReference type="GO" id="GO:0043571">
    <property type="term" value="P:maintenance of CRISPR repeat elements"/>
    <property type="evidence" value="ECO:0007669"/>
    <property type="project" value="UniProtKB-UniRule"/>
</dbReference>
<dbReference type="EMBL" id="CP011308">
    <property type="protein sequence ID" value="AKF24784.1"/>
    <property type="molecule type" value="Genomic_DNA"/>
</dbReference>
<comment type="caution">
    <text evidence="12">Lacks conserved residue(s) required for the propagation of feature annotation.</text>
</comment>
<evidence type="ECO:0000256" key="4">
    <source>
        <dbReference type="ARBA" id="ARBA00022759"/>
    </source>
</evidence>
<organism evidence="15 16">
    <name type="scientific">Sulfurovum lithotrophicum</name>
    <dbReference type="NCBI Taxonomy" id="206403"/>
    <lineage>
        <taxon>Bacteria</taxon>
        <taxon>Pseudomonadati</taxon>
        <taxon>Campylobacterota</taxon>
        <taxon>Epsilonproteobacteria</taxon>
        <taxon>Campylobacterales</taxon>
        <taxon>Sulfurovaceae</taxon>
        <taxon>Sulfurovum</taxon>
    </lineage>
</organism>
<evidence type="ECO:0000256" key="5">
    <source>
        <dbReference type="ARBA" id="ARBA00022801"/>
    </source>
</evidence>
<keyword evidence="7 12" id="KW-0694">RNA-binding</keyword>
<dbReference type="HAMAP" id="MF_01480">
    <property type="entry name" value="Cas9"/>
    <property type="match status" value="1"/>
</dbReference>
<evidence type="ECO:0000256" key="12">
    <source>
        <dbReference type="HAMAP-Rule" id="MF_01480"/>
    </source>
</evidence>
<dbReference type="Gene3D" id="3.30.420.10">
    <property type="entry name" value="Ribonuclease H-like superfamily/Ribonuclease H"/>
    <property type="match status" value="1"/>
</dbReference>
<sequence length="1143" mass="132387">MSKKILAVDLGITSFGFSVLKEVEENSYINIDNSVIMRDAPYDKDGKSKQTSRREQASQRSLGEKRRQRIKEVAKTFNSFGVLSYDECMQVQKNNTITDKWKLRAEDALYRILSPQELFAIMAHMAKHRGYKSIATEDLLYELELELGLVEEQTEEEDSKTDEKRQVYAALGRLKRLKETYKVDTIAQVIHKAIQEGKFRSYRNHDDYEKMVRREDIEYEIETIIKKQCELGAFAFDGERCLQFIEVLHEAITDQIMPENDESLFGQCSYYANEKAAPRYSYLYDIYRLYKTLADLKIDYYDLTQEDRDKIVDFVIQKIAKGKNLKQVYYKDIRKILGLSNEQKLYGKDDQVVIKGKSSQRTLIKFFFLNEIGKFPTLMQKILSHTEALNIFAQLAEVVRFHKTPKLALAALHELLEPYGIEVEATELLALIKSKSAGTLSISHRFILDALPYFNEGKDESFVKEILGISPSEDYNTYPKSLKYLHLGKDNLFEKTQNAINNHAVKSLASWALQNIADLSWRYGSFDEIIIESARDVLPQVIKDAIEKSMKERGKEIDKIIESYKKEFPSMDRKMARKIKLLESQKFIDIYSGEVINISDLFNGRADIEHVVPRSLGGLSTDYNLIIANSDTNMQKSNRLPMDWLSGDIEYVKRVEMLFNGHKINWKKRKNLLATSLDEIYVEVQDTKALRATSYLESLVSEVLKMYYPFPNKEHRKNGVAVRNVPGKTTSKTRSWLGIKSKSRDTNFHHAEDALILATLNRGWQNRLHRMLKENYGKSEEELQLLWQKYTPHIEGVAIAGYIKEAYERFMSKGEESLWYRDMFGSIRSVSYWVSKKPLSASSHKDTVYSSRHRNPNNPDKVVPTVRKSILGAFNGLDILKNRHKWNKEEFLKVYDKEIRQKLWLYRLDNTNDPVYRAIEERANTIGNLIEIYIYKDPQHDKAVDEVYQEVIRSLLQKPITAAGKPVYKTVFVDDTFLPIEIERGESNKVLVRTDDNFLAVMFEKGEKEKLNISKVDVNSLHRLKKENAMIVYLNEVIYLFNKKKIIHYGALRSFKILSSGARYISLFNPRFPANPSSQPKKFTDGKSIKSISIGSTTGVIKVHLDLNGKMKSYQKFGFIPKELEAQFLKESGYGIVEDDTNH</sequence>
<dbReference type="Proteomes" id="UP000034444">
    <property type="component" value="Chromosome"/>
</dbReference>
<keyword evidence="6" id="KW-0460">Magnesium</keyword>
<dbReference type="KEGG" id="slh:YH65_04835"/>
<dbReference type="RefSeq" id="WP_046550873.1">
    <property type="nucleotide sequence ID" value="NZ_CP011308.1"/>
</dbReference>
<evidence type="ECO:0000256" key="7">
    <source>
        <dbReference type="ARBA" id="ARBA00022884"/>
    </source>
</evidence>
<evidence type="ECO:0000256" key="3">
    <source>
        <dbReference type="ARBA" id="ARBA00022723"/>
    </source>
</evidence>
<comment type="similarity">
    <text evidence="12">Belongs to the CRISPR-associated Cas9 family.</text>
</comment>
<dbReference type="InterPro" id="IPR033114">
    <property type="entry name" value="HNH_CAS9"/>
</dbReference>
<evidence type="ECO:0000256" key="1">
    <source>
        <dbReference type="ARBA" id="ARBA00001946"/>
    </source>
</evidence>
<dbReference type="InterPro" id="IPR003615">
    <property type="entry name" value="HNH_nuc"/>
</dbReference>
<keyword evidence="9 12" id="KW-0238">DNA-binding</keyword>
<comment type="subunit">
    <text evidence="11 12">Monomer. Binds crRNA and tracrRNA.</text>
</comment>
<evidence type="ECO:0000259" key="14">
    <source>
        <dbReference type="PROSITE" id="PS51749"/>
    </source>
</evidence>
<dbReference type="InterPro" id="IPR036397">
    <property type="entry name" value="RNaseH_sf"/>
</dbReference>
<evidence type="ECO:0000256" key="9">
    <source>
        <dbReference type="ARBA" id="ARBA00023125"/>
    </source>
</evidence>
<keyword evidence="3" id="KW-0479">Metal-binding</keyword>
<dbReference type="GO" id="GO:0016787">
    <property type="term" value="F:hydrolase activity"/>
    <property type="evidence" value="ECO:0007669"/>
    <property type="project" value="UniProtKB-KW"/>
</dbReference>
<evidence type="ECO:0000256" key="13">
    <source>
        <dbReference type="SAM" id="MobiDB-lite"/>
    </source>
</evidence>
<keyword evidence="16" id="KW-1185">Reference proteome</keyword>
<evidence type="ECO:0000256" key="10">
    <source>
        <dbReference type="ARBA" id="ARBA00023211"/>
    </source>
</evidence>
<comment type="domain">
    <text evidence="12">Has 2 endonuclease domains. The discontinuous RuvC-like domain cleaves the target DNA noncomplementary to crRNA while the HNH nuclease domain cleaves the target DNA complementary to crRNA.</text>
</comment>
<dbReference type="Pfam" id="PF13395">
    <property type="entry name" value="HNH_4"/>
    <property type="match status" value="1"/>
</dbReference>
<feature type="domain" description="HNH Cas9-type" evidence="14">
    <location>
        <begin position="539"/>
        <end position="695"/>
    </location>
</feature>
<dbReference type="OrthoDB" id="9777169at2"/>
<gene>
    <name evidence="12" type="primary">cas9</name>
    <name evidence="15" type="ORF">YH65_04835</name>
</gene>
<dbReference type="GO" id="GO:0003677">
    <property type="term" value="F:DNA binding"/>
    <property type="evidence" value="ECO:0007669"/>
    <property type="project" value="UniProtKB-UniRule"/>
</dbReference>
<dbReference type="PROSITE" id="PS51749">
    <property type="entry name" value="HNH_CAS9"/>
    <property type="match status" value="1"/>
</dbReference>
<protein>
    <recommendedName>
        <fullName evidence="12">CRISPR-associated endonuclease Cas9</fullName>
        <ecNumber evidence="12">3.1.-.-</ecNumber>
    </recommendedName>
</protein>
<keyword evidence="4 12" id="KW-0255">Endonuclease</keyword>
<evidence type="ECO:0000313" key="15">
    <source>
        <dbReference type="EMBL" id="AKF24784.1"/>
    </source>
</evidence>
<dbReference type="GO" id="GO:0051607">
    <property type="term" value="P:defense response to virus"/>
    <property type="evidence" value="ECO:0007669"/>
    <property type="project" value="UniProtKB-UniRule"/>
</dbReference>
<feature type="region of interest" description="Disordered" evidence="13">
    <location>
        <begin position="40"/>
        <end position="65"/>
    </location>
</feature>